<evidence type="ECO:0000313" key="11">
    <source>
        <dbReference type="EMBL" id="SDK06643.1"/>
    </source>
</evidence>
<evidence type="ECO:0000259" key="10">
    <source>
        <dbReference type="Pfam" id="PF02355"/>
    </source>
</evidence>
<gene>
    <name evidence="9" type="primary">secF</name>
    <name evidence="11" type="ORF">SAMN05216226_11651</name>
</gene>
<dbReference type="Gene3D" id="1.20.1640.10">
    <property type="entry name" value="Multidrug efflux transporter AcrB transmembrane domain"/>
    <property type="match status" value="1"/>
</dbReference>
<keyword evidence="7 9" id="KW-0811">Translocation</keyword>
<keyword evidence="4 9" id="KW-0812">Transmembrane</keyword>
<organism evidence="11 12">
    <name type="scientific">Halovenus aranensis</name>
    <dbReference type="NCBI Taxonomy" id="890420"/>
    <lineage>
        <taxon>Archaea</taxon>
        <taxon>Methanobacteriati</taxon>
        <taxon>Methanobacteriota</taxon>
        <taxon>Stenosarchaea group</taxon>
        <taxon>Halobacteria</taxon>
        <taxon>Halobacteriales</taxon>
        <taxon>Haloarculaceae</taxon>
        <taxon>Halovenus</taxon>
    </lineage>
</organism>
<dbReference type="InterPro" id="IPR053476">
    <property type="entry name" value="SecD/SecF_export"/>
</dbReference>
<dbReference type="EMBL" id="FNFC01000016">
    <property type="protein sequence ID" value="SDK06643.1"/>
    <property type="molecule type" value="Genomic_DNA"/>
</dbReference>
<dbReference type="PANTHER" id="PTHR30081:SF8">
    <property type="entry name" value="PROTEIN TRANSLOCASE SUBUNIT SECF"/>
    <property type="match status" value="1"/>
</dbReference>
<feature type="domain" description="Protein export membrane protein SecD/SecF C-terminal" evidence="10">
    <location>
        <begin position="106"/>
        <end position="283"/>
    </location>
</feature>
<keyword evidence="2 9" id="KW-0813">Transport</keyword>
<dbReference type="SUPFAM" id="SSF82866">
    <property type="entry name" value="Multidrug efflux transporter AcrB transmembrane domain"/>
    <property type="match status" value="1"/>
</dbReference>
<dbReference type="Proteomes" id="UP000198856">
    <property type="component" value="Unassembled WGS sequence"/>
</dbReference>
<evidence type="ECO:0000256" key="1">
    <source>
        <dbReference type="ARBA" id="ARBA00004651"/>
    </source>
</evidence>
<evidence type="ECO:0000313" key="12">
    <source>
        <dbReference type="Proteomes" id="UP000198856"/>
    </source>
</evidence>
<keyword evidence="6 9" id="KW-1133">Transmembrane helix</keyword>
<feature type="transmembrane region" description="Helical" evidence="9">
    <location>
        <begin position="159"/>
        <end position="179"/>
    </location>
</feature>
<dbReference type="OrthoDB" id="85411at2157"/>
<evidence type="ECO:0000256" key="7">
    <source>
        <dbReference type="ARBA" id="ARBA00023010"/>
    </source>
</evidence>
<feature type="transmembrane region" description="Helical" evidence="9">
    <location>
        <begin position="20"/>
        <end position="40"/>
    </location>
</feature>
<comment type="subcellular location">
    <subcellularLocation>
        <location evidence="1 9">Cell membrane</location>
        <topology evidence="1 9">Multi-pass membrane protein</topology>
    </subcellularLocation>
</comment>
<dbReference type="STRING" id="890420.SAMN05216226_11651"/>
<dbReference type="PANTHER" id="PTHR30081">
    <property type="entry name" value="PROTEIN-EXPORT MEMBRANE PROTEIN SEC"/>
    <property type="match status" value="1"/>
</dbReference>
<name>A0A1G8YV29_9EURY</name>
<proteinExistence type="inferred from homology"/>
<dbReference type="InterPro" id="IPR024921">
    <property type="entry name" value="SecF_arc"/>
</dbReference>
<keyword evidence="3 9" id="KW-1003">Cell membrane</keyword>
<dbReference type="AlphaFoldDB" id="A0A1G8YV29"/>
<accession>A0A1G8YV29</accession>
<evidence type="ECO:0000256" key="3">
    <source>
        <dbReference type="ARBA" id="ARBA00022475"/>
    </source>
</evidence>
<protein>
    <recommendedName>
        <fullName evidence="9">Protein-export membrane protein SecF</fullName>
    </recommendedName>
</protein>
<reference evidence="11 12" key="1">
    <citation type="submission" date="2016-10" db="EMBL/GenBank/DDBJ databases">
        <authorList>
            <person name="de Groot N.N."/>
        </authorList>
    </citation>
    <scope>NUCLEOTIDE SEQUENCE [LARGE SCALE GENOMIC DNA]</scope>
    <source>
        <strain evidence="11 12">IBRC-M10015</strain>
    </source>
</reference>
<evidence type="ECO:0000256" key="8">
    <source>
        <dbReference type="ARBA" id="ARBA00023136"/>
    </source>
</evidence>
<evidence type="ECO:0000256" key="6">
    <source>
        <dbReference type="ARBA" id="ARBA00022989"/>
    </source>
</evidence>
<comment type="subunit">
    <text evidence="9">Part of the protein translocation apparatus. Forms a complex with SecD.</text>
</comment>
<feature type="transmembrane region" description="Helical" evidence="9">
    <location>
        <begin position="256"/>
        <end position="279"/>
    </location>
</feature>
<dbReference type="RefSeq" id="WP_092704332.1">
    <property type="nucleotide sequence ID" value="NZ_FNFC01000016.1"/>
</dbReference>
<comment type="function">
    <text evidence="9">Involved in protein export.</text>
</comment>
<evidence type="ECO:0000256" key="4">
    <source>
        <dbReference type="ARBA" id="ARBA00022692"/>
    </source>
</evidence>
<feature type="transmembrane region" description="Helical" evidence="9">
    <location>
        <begin position="226"/>
        <end position="244"/>
    </location>
</feature>
<dbReference type="GO" id="GO:0065002">
    <property type="term" value="P:intracellular protein transmembrane transport"/>
    <property type="evidence" value="ECO:0007669"/>
    <property type="project" value="UniProtKB-UniRule"/>
</dbReference>
<keyword evidence="5 9" id="KW-0653">Protein transport</keyword>
<dbReference type="NCBIfam" id="NF041305">
    <property type="entry name" value="SecF_Halo"/>
    <property type="match status" value="1"/>
</dbReference>
<comment type="similarity">
    <text evidence="9">Belongs to the SecD/SecF family. SecF subfamily.</text>
</comment>
<dbReference type="Pfam" id="PF02355">
    <property type="entry name" value="SecD_SecF_C"/>
    <property type="match status" value="1"/>
</dbReference>
<feature type="transmembrane region" description="Helical" evidence="9">
    <location>
        <begin position="133"/>
        <end position="152"/>
    </location>
</feature>
<sequence>MGRIDVERVPYEDYSNRQLIAVPLAILAVAIGVLALAYLLTGTPVALGFDFTGGTTVQFTADDASAGDIRDDLSGFETESVRSIGFGNDYEVETQLEETDELESAIEDRYGDDAIQSVETRSAKFGGDTQREALVGVVVAFLGMSVLVALIFRSLVPSVAVVASAFSDIVVPLALMRVFGIELSLGAVAALLMIIGYSVDSDILLNNHVLKRHGEFYDSAYRAMRTGVSMTLTSVAAMVTMAIVSRLLGIPLLDDVALILTFGLVTDLLNTYMLNISLLRWYKYEGVKR</sequence>
<dbReference type="InterPro" id="IPR022813">
    <property type="entry name" value="SecD/SecF_arch_bac"/>
</dbReference>
<evidence type="ECO:0000256" key="5">
    <source>
        <dbReference type="ARBA" id="ARBA00022927"/>
    </source>
</evidence>
<dbReference type="HAMAP" id="MF_01464_A">
    <property type="entry name" value="SecF_A"/>
    <property type="match status" value="1"/>
</dbReference>
<evidence type="ECO:0000256" key="9">
    <source>
        <dbReference type="HAMAP-Rule" id="MF_01464"/>
    </source>
</evidence>
<keyword evidence="12" id="KW-1185">Reference proteome</keyword>
<feature type="transmembrane region" description="Helical" evidence="9">
    <location>
        <begin position="185"/>
        <end position="205"/>
    </location>
</feature>
<dbReference type="GO" id="GO:0005886">
    <property type="term" value="C:plasma membrane"/>
    <property type="evidence" value="ECO:0007669"/>
    <property type="project" value="UniProtKB-SubCell"/>
</dbReference>
<dbReference type="GO" id="GO:0006605">
    <property type="term" value="P:protein targeting"/>
    <property type="evidence" value="ECO:0007669"/>
    <property type="project" value="UniProtKB-UniRule"/>
</dbReference>
<dbReference type="InterPro" id="IPR048634">
    <property type="entry name" value="SecD_SecF_C"/>
</dbReference>
<evidence type="ECO:0000256" key="2">
    <source>
        <dbReference type="ARBA" id="ARBA00022448"/>
    </source>
</evidence>
<keyword evidence="8 9" id="KW-0472">Membrane</keyword>